<feature type="transmembrane region" description="Helical" evidence="1">
    <location>
        <begin position="17"/>
        <end position="36"/>
    </location>
</feature>
<dbReference type="Pfam" id="PF17881">
    <property type="entry name" value="TseB"/>
    <property type="match status" value="1"/>
</dbReference>
<dbReference type="Proteomes" id="UP000831181">
    <property type="component" value="Chromosome"/>
</dbReference>
<sequence length="167" mass="19018">MQRELLRHQHRRKARRIIISVVALLLIALCILIFRAQRPISRAREQSITIARRVAGIKNVDHFYTATLNQTYYTVQGTNDRNASLYVIINKDNGKTTALNVSRGISQANAIQRVKSAGQVKKVLNAGPSLFNNKPVWIVSYLNQSKELCYYTLDYYNGKVVQTIINV</sequence>
<gene>
    <name evidence="3" type="ORF">MOO44_06910</name>
</gene>
<keyword evidence="1" id="KW-1133">Transmembrane helix</keyword>
<evidence type="ECO:0000313" key="4">
    <source>
        <dbReference type="Proteomes" id="UP000831181"/>
    </source>
</evidence>
<feature type="domain" description="Cell wall elongation regulator TseB-like" evidence="2">
    <location>
        <begin position="46"/>
        <end position="90"/>
    </location>
</feature>
<keyword evidence="1" id="KW-0472">Membrane</keyword>
<evidence type="ECO:0000313" key="3">
    <source>
        <dbReference type="EMBL" id="UQS86613.1"/>
    </source>
</evidence>
<protein>
    <submittedName>
        <fullName evidence="3">DUF5590 domain-containing protein</fullName>
    </submittedName>
</protein>
<dbReference type="InterPro" id="IPR046350">
    <property type="entry name" value="Cystatin_sf"/>
</dbReference>
<dbReference type="InterPro" id="IPR041401">
    <property type="entry name" value="TseB-like_dom"/>
</dbReference>
<dbReference type="AlphaFoldDB" id="A0A976RRN6"/>
<evidence type="ECO:0000256" key="1">
    <source>
        <dbReference type="SAM" id="Phobius"/>
    </source>
</evidence>
<dbReference type="SUPFAM" id="SSF54403">
    <property type="entry name" value="Cystatin/monellin"/>
    <property type="match status" value="2"/>
</dbReference>
<dbReference type="KEGG" id="lbe:MOO44_06910"/>
<dbReference type="EMBL" id="CP093361">
    <property type="protein sequence ID" value="UQS86613.1"/>
    <property type="molecule type" value="Genomic_DNA"/>
</dbReference>
<organism evidence="3 4">
    <name type="scientific">Nicoliella spurrieriana</name>
    <dbReference type="NCBI Taxonomy" id="2925830"/>
    <lineage>
        <taxon>Bacteria</taxon>
        <taxon>Bacillati</taxon>
        <taxon>Bacillota</taxon>
        <taxon>Bacilli</taxon>
        <taxon>Lactobacillales</taxon>
        <taxon>Lactobacillaceae</taxon>
        <taxon>Nicoliella</taxon>
    </lineage>
</organism>
<dbReference type="RefSeq" id="WP_260116416.1">
    <property type="nucleotide sequence ID" value="NZ_CP093361.1"/>
</dbReference>
<keyword evidence="1" id="KW-0812">Transmembrane</keyword>
<reference evidence="3" key="1">
    <citation type="journal article" date="2022" name="Int. J. Syst. Evol. Microbiol.">
        <title>Apilactobacillus apisilvae sp. nov., Nicolia spurrieriana gen. nov. sp. nov., Bombilactobacillus folatiphilus sp. nov. and Bombilactobacillus thymidiniphilus sp. nov., four new lactic acid bacterial isolates from stingless bees Tetragonula carbonaria and Austroplebeia australis.</title>
        <authorList>
            <person name="Oliphant S.A."/>
            <person name="Watson-Haigh N.S."/>
            <person name="Sumby K.M."/>
            <person name="Gardner J."/>
            <person name="Groom S."/>
            <person name="Jiranek V."/>
        </authorList>
    </citation>
    <scope>NUCLEOTIDE SEQUENCE</scope>
    <source>
        <strain evidence="3">SGEP1_A5</strain>
    </source>
</reference>
<evidence type="ECO:0000259" key="2">
    <source>
        <dbReference type="Pfam" id="PF17881"/>
    </source>
</evidence>
<name>A0A976RRN6_9LACO</name>
<accession>A0A976RRN6</accession>
<dbReference type="Gene3D" id="3.10.450.40">
    <property type="match status" value="2"/>
</dbReference>
<proteinExistence type="predicted"/>
<keyword evidence="4" id="KW-1185">Reference proteome</keyword>